<dbReference type="RefSeq" id="WP_388111090.1">
    <property type="nucleotide sequence ID" value="NZ_JBIAHM010000011.1"/>
</dbReference>
<gene>
    <name evidence="2" type="ORF">ACFYNQ_30540</name>
</gene>
<evidence type="ECO:0000313" key="3">
    <source>
        <dbReference type="Proteomes" id="UP001601303"/>
    </source>
</evidence>
<proteinExistence type="predicted"/>
<evidence type="ECO:0000313" key="2">
    <source>
        <dbReference type="EMBL" id="MFE9602888.1"/>
    </source>
</evidence>
<name>A0ABW6MC25_9ACTN</name>
<dbReference type="EMBL" id="JBIAHM010000011">
    <property type="protein sequence ID" value="MFE9602888.1"/>
    <property type="molecule type" value="Genomic_DNA"/>
</dbReference>
<dbReference type="Pfam" id="PF12697">
    <property type="entry name" value="Abhydrolase_6"/>
    <property type="match status" value="1"/>
</dbReference>
<keyword evidence="2" id="KW-0378">Hydrolase</keyword>
<reference evidence="2 3" key="1">
    <citation type="submission" date="2024-10" db="EMBL/GenBank/DDBJ databases">
        <title>The Natural Products Discovery Center: Release of the First 8490 Sequenced Strains for Exploring Actinobacteria Biosynthetic Diversity.</title>
        <authorList>
            <person name="Kalkreuter E."/>
            <person name="Kautsar S.A."/>
            <person name="Yang D."/>
            <person name="Bader C.D."/>
            <person name="Teijaro C.N."/>
            <person name="Fluegel L."/>
            <person name="Davis C.M."/>
            <person name="Simpson J.R."/>
            <person name="Lauterbach L."/>
            <person name="Steele A.D."/>
            <person name="Gui C."/>
            <person name="Meng S."/>
            <person name="Li G."/>
            <person name="Viehrig K."/>
            <person name="Ye F."/>
            <person name="Su P."/>
            <person name="Kiefer A.F."/>
            <person name="Nichols A."/>
            <person name="Cepeda A.J."/>
            <person name="Yan W."/>
            <person name="Fan B."/>
            <person name="Jiang Y."/>
            <person name="Adhikari A."/>
            <person name="Zheng C.-J."/>
            <person name="Schuster L."/>
            <person name="Cowan T.M."/>
            <person name="Smanski M.J."/>
            <person name="Chevrette M.G."/>
            <person name="De Carvalho L.P.S."/>
            <person name="Shen B."/>
        </authorList>
    </citation>
    <scope>NUCLEOTIDE SEQUENCE [LARGE SCALE GENOMIC DNA]</scope>
    <source>
        <strain evidence="2 3">NPDC006488</strain>
    </source>
</reference>
<keyword evidence="3" id="KW-1185">Reference proteome</keyword>
<dbReference type="InterPro" id="IPR000073">
    <property type="entry name" value="AB_hydrolase_1"/>
</dbReference>
<feature type="domain" description="AB hydrolase-1" evidence="1">
    <location>
        <begin position="5"/>
        <end position="231"/>
    </location>
</feature>
<dbReference type="GO" id="GO:0016787">
    <property type="term" value="F:hydrolase activity"/>
    <property type="evidence" value="ECO:0007669"/>
    <property type="project" value="UniProtKB-KW"/>
</dbReference>
<organism evidence="2 3">
    <name type="scientific">Streptomyces hokutonensis</name>
    <dbReference type="NCBI Taxonomy" id="1306990"/>
    <lineage>
        <taxon>Bacteria</taxon>
        <taxon>Bacillati</taxon>
        <taxon>Actinomycetota</taxon>
        <taxon>Actinomycetes</taxon>
        <taxon>Kitasatosporales</taxon>
        <taxon>Streptomycetaceae</taxon>
        <taxon>Streptomyces</taxon>
    </lineage>
</organism>
<dbReference type="InterPro" id="IPR029058">
    <property type="entry name" value="AB_hydrolase_fold"/>
</dbReference>
<dbReference type="PANTHER" id="PTHR37017">
    <property type="entry name" value="AB HYDROLASE-1 DOMAIN-CONTAINING PROTEIN-RELATED"/>
    <property type="match status" value="1"/>
</dbReference>
<dbReference type="InterPro" id="IPR052897">
    <property type="entry name" value="Sec-Metab_Biosynth_Hydrolase"/>
</dbReference>
<evidence type="ECO:0000259" key="1">
    <source>
        <dbReference type="Pfam" id="PF12697"/>
    </source>
</evidence>
<protein>
    <submittedName>
        <fullName evidence="2">Alpha/beta fold hydrolase</fullName>
    </submittedName>
</protein>
<dbReference type="Gene3D" id="3.40.50.1820">
    <property type="entry name" value="alpha/beta hydrolase"/>
    <property type="match status" value="1"/>
</dbReference>
<dbReference type="SUPFAM" id="SSF53474">
    <property type="entry name" value="alpha/beta-Hydrolases"/>
    <property type="match status" value="1"/>
</dbReference>
<dbReference type="Proteomes" id="UP001601303">
    <property type="component" value="Unassembled WGS sequence"/>
</dbReference>
<comment type="caution">
    <text evidence="2">The sequence shown here is derived from an EMBL/GenBank/DDBJ whole genome shotgun (WGS) entry which is preliminary data.</text>
</comment>
<dbReference type="PANTHER" id="PTHR37017:SF11">
    <property type="entry name" value="ESTERASE_LIPASE_THIOESTERASE DOMAIN-CONTAINING PROTEIN"/>
    <property type="match status" value="1"/>
</dbReference>
<accession>A0ABW6MC25</accession>
<sequence>MATYVLVHGGSHGGWCYQRVARILRADGHEVYAPTLTGLGERAHLLGPGVDLDTHITDVVQLLRYEGLFDAILVGHSYGGMVITGAADRALDRVGHLVYLDAATPANGQSLADVAPELMAASRAMGRVVDGVELVNFPGEGPMPHYGLTDPDDIAWLAPKITPHPWKCFEQPLRLKDEAAVRALPQSQIVCTSTLPFRDPADLEPARAAGRLWDIDTGHDLMVSEPEAVADRLDRIAST</sequence>